<name>A0AC60P2V4_IXOPE</name>
<gene>
    <name evidence="1" type="ORF">HPB47_009212</name>
</gene>
<proteinExistence type="predicted"/>
<dbReference type="EMBL" id="JABSTQ010011244">
    <property type="protein sequence ID" value="KAG0413637.1"/>
    <property type="molecule type" value="Genomic_DNA"/>
</dbReference>
<protein>
    <submittedName>
        <fullName evidence="1">Uncharacterized protein</fullName>
    </submittedName>
</protein>
<keyword evidence="2" id="KW-1185">Reference proteome</keyword>
<organism evidence="1 2">
    <name type="scientific">Ixodes persulcatus</name>
    <name type="common">Taiga tick</name>
    <dbReference type="NCBI Taxonomy" id="34615"/>
    <lineage>
        <taxon>Eukaryota</taxon>
        <taxon>Metazoa</taxon>
        <taxon>Ecdysozoa</taxon>
        <taxon>Arthropoda</taxon>
        <taxon>Chelicerata</taxon>
        <taxon>Arachnida</taxon>
        <taxon>Acari</taxon>
        <taxon>Parasitiformes</taxon>
        <taxon>Ixodida</taxon>
        <taxon>Ixodoidea</taxon>
        <taxon>Ixodidae</taxon>
        <taxon>Ixodinae</taxon>
        <taxon>Ixodes</taxon>
    </lineage>
</organism>
<sequence>MSVTAVVVSIDASDLSLVTGWESGGRGPVLLRCDWSSPFIGLDSGMASEDWPGPIAPQLQTIQPTTLQQYLHHQSSSSPKQRRKLYEYV</sequence>
<reference evidence="1 2" key="1">
    <citation type="journal article" date="2020" name="Cell">
        <title>Large-Scale Comparative Analyses of Tick Genomes Elucidate Their Genetic Diversity and Vector Capacities.</title>
        <authorList>
            <consortium name="Tick Genome and Microbiome Consortium (TIGMIC)"/>
            <person name="Jia N."/>
            <person name="Wang J."/>
            <person name="Shi W."/>
            <person name="Du L."/>
            <person name="Sun Y."/>
            <person name="Zhan W."/>
            <person name="Jiang J.F."/>
            <person name="Wang Q."/>
            <person name="Zhang B."/>
            <person name="Ji P."/>
            <person name="Bell-Sakyi L."/>
            <person name="Cui X.M."/>
            <person name="Yuan T.T."/>
            <person name="Jiang B.G."/>
            <person name="Yang W.F."/>
            <person name="Lam T.T."/>
            <person name="Chang Q.C."/>
            <person name="Ding S.J."/>
            <person name="Wang X.J."/>
            <person name="Zhu J.G."/>
            <person name="Ruan X.D."/>
            <person name="Zhao L."/>
            <person name="Wei J.T."/>
            <person name="Ye R.Z."/>
            <person name="Que T.C."/>
            <person name="Du C.H."/>
            <person name="Zhou Y.H."/>
            <person name="Cheng J.X."/>
            <person name="Dai P.F."/>
            <person name="Guo W.B."/>
            <person name="Han X.H."/>
            <person name="Huang E.J."/>
            <person name="Li L.F."/>
            <person name="Wei W."/>
            <person name="Gao Y.C."/>
            <person name="Liu J.Z."/>
            <person name="Shao H.Z."/>
            <person name="Wang X."/>
            <person name="Wang C.C."/>
            <person name="Yang T.C."/>
            <person name="Huo Q.B."/>
            <person name="Li W."/>
            <person name="Chen H.Y."/>
            <person name="Chen S.E."/>
            <person name="Zhou L.G."/>
            <person name="Ni X.B."/>
            <person name="Tian J.H."/>
            <person name="Sheng Y."/>
            <person name="Liu T."/>
            <person name="Pan Y.S."/>
            <person name="Xia L.Y."/>
            <person name="Li J."/>
            <person name="Zhao F."/>
            <person name="Cao W.C."/>
        </authorList>
    </citation>
    <scope>NUCLEOTIDE SEQUENCE [LARGE SCALE GENOMIC DNA]</scope>
    <source>
        <strain evidence="1">Iper-2018</strain>
    </source>
</reference>
<evidence type="ECO:0000313" key="2">
    <source>
        <dbReference type="Proteomes" id="UP000805193"/>
    </source>
</evidence>
<comment type="caution">
    <text evidence="1">The sequence shown here is derived from an EMBL/GenBank/DDBJ whole genome shotgun (WGS) entry which is preliminary data.</text>
</comment>
<dbReference type="Proteomes" id="UP000805193">
    <property type="component" value="Unassembled WGS sequence"/>
</dbReference>
<evidence type="ECO:0000313" key="1">
    <source>
        <dbReference type="EMBL" id="KAG0413637.1"/>
    </source>
</evidence>
<accession>A0AC60P2V4</accession>